<evidence type="ECO:0000256" key="2">
    <source>
        <dbReference type="PROSITE-ProRule" id="PRU00047"/>
    </source>
</evidence>
<proteinExistence type="predicted"/>
<feature type="non-terminal residue" evidence="4">
    <location>
        <position position="1"/>
    </location>
</feature>
<name>A0ABQ8QDF8_9AGAR</name>
<dbReference type="Gene3D" id="4.10.60.10">
    <property type="entry name" value="Zinc finger, CCHC-type"/>
    <property type="match status" value="1"/>
</dbReference>
<protein>
    <recommendedName>
        <fullName evidence="3">CCHC-type domain-containing protein</fullName>
    </recommendedName>
</protein>
<reference evidence="4" key="1">
    <citation type="submission" date="2022-08" db="EMBL/GenBank/DDBJ databases">
        <authorList>
            <consortium name="DOE Joint Genome Institute"/>
            <person name="Min B."/>
            <person name="Riley R."/>
            <person name="Sierra-Patev S."/>
            <person name="Naranjo-Ortiz M."/>
            <person name="Looney B."/>
            <person name="Konkel Z."/>
            <person name="Slot J.C."/>
            <person name="Sakamoto Y."/>
            <person name="Steenwyk J.L."/>
            <person name="Rokas A."/>
            <person name="Carro J."/>
            <person name="Camarero S."/>
            <person name="Ferreira P."/>
            <person name="Molpeceres G."/>
            <person name="Ruiz-Duenas F.J."/>
            <person name="Serrano A."/>
            <person name="Henrissat B."/>
            <person name="Drula E."/>
            <person name="Hughes K.W."/>
            <person name="Mata J.L."/>
            <person name="Ishikawa N.K."/>
            <person name="Vargas-Isla R."/>
            <person name="Ushijima S."/>
            <person name="Smith C.A."/>
            <person name="Ahrendt S."/>
            <person name="Andreopoulos W."/>
            <person name="He G."/>
            <person name="Labutti K."/>
            <person name="Lipzen A."/>
            <person name="Ng V."/>
            <person name="Sandor L."/>
            <person name="Barry K."/>
            <person name="Martinez A.T."/>
            <person name="Xiao Y."/>
            <person name="Gibbons J.G."/>
            <person name="Terashima K."/>
            <person name="Hibbett D.S."/>
            <person name="Grigoriev I.V."/>
        </authorList>
    </citation>
    <scope>NUCLEOTIDE SEQUENCE</scope>
    <source>
        <strain evidence="4">TFB10827</strain>
    </source>
</reference>
<dbReference type="EMBL" id="MU790608">
    <property type="protein sequence ID" value="KAJ3996555.1"/>
    <property type="molecule type" value="Genomic_DNA"/>
</dbReference>
<dbReference type="Proteomes" id="UP001163828">
    <property type="component" value="Unassembled WGS sequence"/>
</dbReference>
<accession>A0ABQ8QDF8</accession>
<feature type="non-terminal residue" evidence="4">
    <location>
        <position position="116"/>
    </location>
</feature>
<keyword evidence="2" id="KW-0863">Zinc-finger</keyword>
<gene>
    <name evidence="4" type="ORF">F5050DRAFT_1554874</name>
</gene>
<dbReference type="InterPro" id="IPR036875">
    <property type="entry name" value="Znf_CCHC_sf"/>
</dbReference>
<keyword evidence="5" id="KW-1185">Reference proteome</keyword>
<keyword evidence="2" id="KW-0862">Zinc</keyword>
<comment type="caution">
    <text evidence="4">The sequence shown here is derived from an EMBL/GenBank/DDBJ whole genome shotgun (WGS) entry which is preliminary data.</text>
</comment>
<evidence type="ECO:0000313" key="5">
    <source>
        <dbReference type="Proteomes" id="UP001163828"/>
    </source>
</evidence>
<evidence type="ECO:0000259" key="3">
    <source>
        <dbReference type="PROSITE" id="PS50158"/>
    </source>
</evidence>
<evidence type="ECO:0000256" key="1">
    <source>
        <dbReference type="ARBA" id="ARBA00022664"/>
    </source>
</evidence>
<sequence>AFLAAKVEELEKKLGAQLAAKNVRNDKECYNCRRKGHFKDECYRKGGGKEGQYPAWWRGRKVTNPSTPSTSASLAMSDIPQHYAMMATLPRKPGGTFADSAASDHFFRNRSDFLTY</sequence>
<dbReference type="InterPro" id="IPR001878">
    <property type="entry name" value="Znf_CCHC"/>
</dbReference>
<dbReference type="PROSITE" id="PS50158">
    <property type="entry name" value="ZF_CCHC"/>
    <property type="match status" value="1"/>
</dbReference>
<feature type="domain" description="CCHC-type" evidence="3">
    <location>
        <begin position="29"/>
        <end position="42"/>
    </location>
</feature>
<keyword evidence="1" id="KW-0507">mRNA processing</keyword>
<keyword evidence="2" id="KW-0479">Metal-binding</keyword>
<evidence type="ECO:0000313" key="4">
    <source>
        <dbReference type="EMBL" id="KAJ3996555.1"/>
    </source>
</evidence>
<organism evidence="4 5">
    <name type="scientific">Lentinula boryana</name>
    <dbReference type="NCBI Taxonomy" id="40481"/>
    <lineage>
        <taxon>Eukaryota</taxon>
        <taxon>Fungi</taxon>
        <taxon>Dikarya</taxon>
        <taxon>Basidiomycota</taxon>
        <taxon>Agaricomycotina</taxon>
        <taxon>Agaricomycetes</taxon>
        <taxon>Agaricomycetidae</taxon>
        <taxon>Agaricales</taxon>
        <taxon>Marasmiineae</taxon>
        <taxon>Omphalotaceae</taxon>
        <taxon>Lentinula</taxon>
    </lineage>
</organism>
<dbReference type="SUPFAM" id="SSF57756">
    <property type="entry name" value="Retrovirus zinc finger-like domains"/>
    <property type="match status" value="1"/>
</dbReference>